<evidence type="ECO:0000313" key="2">
    <source>
        <dbReference type="EMBL" id="TDX01845.1"/>
    </source>
</evidence>
<accession>A0A4R8DWG5</accession>
<keyword evidence="1" id="KW-0472">Membrane</keyword>
<organism evidence="2 3">
    <name type="scientific">Dinghuibacter silviterrae</name>
    <dbReference type="NCBI Taxonomy" id="1539049"/>
    <lineage>
        <taxon>Bacteria</taxon>
        <taxon>Pseudomonadati</taxon>
        <taxon>Bacteroidota</taxon>
        <taxon>Chitinophagia</taxon>
        <taxon>Chitinophagales</taxon>
        <taxon>Chitinophagaceae</taxon>
        <taxon>Dinghuibacter</taxon>
    </lineage>
</organism>
<dbReference type="RefSeq" id="WP_133994484.1">
    <property type="nucleotide sequence ID" value="NZ_SODV01000001.1"/>
</dbReference>
<feature type="transmembrane region" description="Helical" evidence="1">
    <location>
        <begin position="395"/>
        <end position="417"/>
    </location>
</feature>
<evidence type="ECO:0008006" key="4">
    <source>
        <dbReference type="Google" id="ProtNLM"/>
    </source>
</evidence>
<comment type="caution">
    <text evidence="2">The sequence shown here is derived from an EMBL/GenBank/DDBJ whole genome shotgun (WGS) entry which is preliminary data.</text>
</comment>
<sequence>MDKTFLRFIREQRQILWLTIPVMLIEFVVFKAMYPFANFLYDSTFYIYTAYKNDDLGIWPVAYSKFLQIFRVFTASDLALVTFQFLLLEGAILYFYFTLLYFMKPAKWVQWLILSLMVVNPAVLSISNYILSDSIFTALTLIWFSLMIWYICKPRSYYTYILGILLFFLFILRYYAVFYPLLTYAIILISRIPQKAKAISIGLSIILLTGYIENTENQYYRLIRQREFSSFLGWQMAGNALIMYRHFHEFSGDQPPSELASLHQLVIHQLDSFSRLNKRPDSTLQVFYMWDEESPLKIYMKRRYQNDPPTPYVKKWSSMGPYFKDYGLYLIKRHPLAYIKYYIGLNIKWFAFPADEALKIYNSNQDSVSTQIKEWFHYPSRRVSRISKIIYPAKAYPFITAVMNALVVICLIIYFLIGPRKKFSREFKMIIQLFTSFWIINFFFSIISAPILLRYELSIILLDMGIGLILLQAIVTCLLKKASTDPENVT</sequence>
<proteinExistence type="predicted"/>
<evidence type="ECO:0000313" key="3">
    <source>
        <dbReference type="Proteomes" id="UP000294498"/>
    </source>
</evidence>
<protein>
    <recommendedName>
        <fullName evidence="4">Dolichyl-phosphate-mannose-protein mannosyltransferase</fullName>
    </recommendedName>
</protein>
<keyword evidence="3" id="KW-1185">Reference proteome</keyword>
<keyword evidence="1" id="KW-1133">Transmembrane helix</keyword>
<feature type="transmembrane region" description="Helical" evidence="1">
    <location>
        <begin position="459"/>
        <end position="479"/>
    </location>
</feature>
<dbReference type="OrthoDB" id="636847at2"/>
<dbReference type="Proteomes" id="UP000294498">
    <property type="component" value="Unassembled WGS sequence"/>
</dbReference>
<gene>
    <name evidence="2" type="ORF">EDB95_2889</name>
</gene>
<reference evidence="2 3" key="1">
    <citation type="submission" date="2019-03" db="EMBL/GenBank/DDBJ databases">
        <title>Genomic Encyclopedia of Type Strains, Phase IV (KMG-IV): sequencing the most valuable type-strain genomes for metagenomic binning, comparative biology and taxonomic classification.</title>
        <authorList>
            <person name="Goeker M."/>
        </authorList>
    </citation>
    <scope>NUCLEOTIDE SEQUENCE [LARGE SCALE GENOMIC DNA]</scope>
    <source>
        <strain evidence="2 3">DSM 100059</strain>
    </source>
</reference>
<name>A0A4R8DWG5_9BACT</name>
<feature type="transmembrane region" description="Helical" evidence="1">
    <location>
        <begin position="108"/>
        <end position="127"/>
    </location>
</feature>
<feature type="transmembrane region" description="Helical" evidence="1">
    <location>
        <begin position="429"/>
        <end position="453"/>
    </location>
</feature>
<feature type="transmembrane region" description="Helical" evidence="1">
    <location>
        <begin position="15"/>
        <end position="36"/>
    </location>
</feature>
<dbReference type="EMBL" id="SODV01000001">
    <property type="protein sequence ID" value="TDX01845.1"/>
    <property type="molecule type" value="Genomic_DNA"/>
</dbReference>
<dbReference type="AlphaFoldDB" id="A0A4R8DWG5"/>
<feature type="transmembrane region" description="Helical" evidence="1">
    <location>
        <begin position="134"/>
        <end position="151"/>
    </location>
</feature>
<feature type="transmembrane region" description="Helical" evidence="1">
    <location>
        <begin position="157"/>
        <end position="176"/>
    </location>
</feature>
<evidence type="ECO:0000256" key="1">
    <source>
        <dbReference type="SAM" id="Phobius"/>
    </source>
</evidence>
<feature type="transmembrane region" description="Helical" evidence="1">
    <location>
        <begin position="80"/>
        <end position="102"/>
    </location>
</feature>
<keyword evidence="1" id="KW-0812">Transmembrane</keyword>